<dbReference type="EMBL" id="QSHM01000029">
    <property type="protein sequence ID" value="RHC11200.1"/>
    <property type="molecule type" value="Genomic_DNA"/>
</dbReference>
<evidence type="ECO:0000259" key="2">
    <source>
        <dbReference type="Pfam" id="PF04909"/>
    </source>
</evidence>
<proteinExistence type="predicted"/>
<dbReference type="GO" id="GO:0005737">
    <property type="term" value="C:cytoplasm"/>
    <property type="evidence" value="ECO:0007669"/>
    <property type="project" value="TreeGrafter"/>
</dbReference>
<dbReference type="Proteomes" id="UP000285844">
    <property type="component" value="Unassembled WGS sequence"/>
</dbReference>
<gene>
    <name evidence="3" type="ORF">DW858_14620</name>
</gene>
<comment type="caution">
    <text evidence="3">The sequence shown here is derived from an EMBL/GenBank/DDBJ whole genome shotgun (WGS) entry which is preliminary data.</text>
</comment>
<dbReference type="PANTHER" id="PTHR21240">
    <property type="entry name" value="2-AMINO-3-CARBOXYLMUCONATE-6-SEMIALDEHYDE DECARBOXYLASE"/>
    <property type="match status" value="1"/>
</dbReference>
<name>A0A413YQ86_9FIRM</name>
<accession>A0A413YQ86</accession>
<dbReference type="GO" id="GO:0016787">
    <property type="term" value="F:hydrolase activity"/>
    <property type="evidence" value="ECO:0007669"/>
    <property type="project" value="UniProtKB-KW"/>
</dbReference>
<keyword evidence="1" id="KW-0456">Lyase</keyword>
<dbReference type="InterPro" id="IPR032466">
    <property type="entry name" value="Metal_Hydrolase"/>
</dbReference>
<feature type="domain" description="Amidohydrolase-related" evidence="2">
    <location>
        <begin position="124"/>
        <end position="305"/>
    </location>
</feature>
<evidence type="ECO:0000313" key="3">
    <source>
        <dbReference type="EMBL" id="RHC11200.1"/>
    </source>
</evidence>
<dbReference type="Gene3D" id="3.20.20.140">
    <property type="entry name" value="Metal-dependent hydrolases"/>
    <property type="match status" value="1"/>
</dbReference>
<evidence type="ECO:0000313" key="4">
    <source>
        <dbReference type="Proteomes" id="UP000285844"/>
    </source>
</evidence>
<sequence>MVIIYVVTDMRLSPTQQQMTAVYPHSQGGFMIIDFHTHTFPDELADRAVGTLAHSGGIHNYLDGRVHSLTDSMKKAGIDYSVLLPVATKPNQCDTINTLALKTNETSETIGLISFGAIHPACENFREILNWLSNNGFKGIKLHPVFQKTNIDDMQSLRLIEYASALGLIILIHAGYDVSFPGCDESSVDRLTTMIQEIKPEKLVLAHMGGWGQWNDVSSILEEDYMKNVYLDTSSCIKKLNHNASLPIEKFKKMVNIHGADHILFGSDSPWDDQKDAVDLIKECGFSEKDTDAILGKNAVTLLNL</sequence>
<dbReference type="GO" id="GO:0019748">
    <property type="term" value="P:secondary metabolic process"/>
    <property type="evidence" value="ECO:0007669"/>
    <property type="project" value="TreeGrafter"/>
</dbReference>
<dbReference type="GO" id="GO:0016831">
    <property type="term" value="F:carboxy-lyase activity"/>
    <property type="evidence" value="ECO:0007669"/>
    <property type="project" value="InterPro"/>
</dbReference>
<dbReference type="InterPro" id="IPR006680">
    <property type="entry name" value="Amidohydro-rel"/>
</dbReference>
<keyword evidence="3" id="KW-0378">Hydrolase</keyword>
<protein>
    <submittedName>
        <fullName evidence="3">Metal-dependent hydrolase</fullName>
    </submittedName>
</protein>
<dbReference type="PANTHER" id="PTHR21240:SF28">
    <property type="entry name" value="ISO-OROTATE DECARBOXYLASE (EUROFUNG)"/>
    <property type="match status" value="1"/>
</dbReference>
<evidence type="ECO:0000256" key="1">
    <source>
        <dbReference type="ARBA" id="ARBA00023239"/>
    </source>
</evidence>
<dbReference type="SUPFAM" id="SSF51556">
    <property type="entry name" value="Metallo-dependent hydrolases"/>
    <property type="match status" value="1"/>
</dbReference>
<reference evidence="3 4" key="1">
    <citation type="submission" date="2018-08" db="EMBL/GenBank/DDBJ databases">
        <title>A genome reference for cultivated species of the human gut microbiota.</title>
        <authorList>
            <person name="Zou Y."/>
            <person name="Xue W."/>
            <person name="Luo G."/>
        </authorList>
    </citation>
    <scope>NUCLEOTIDE SEQUENCE [LARGE SCALE GENOMIC DNA]</scope>
    <source>
        <strain evidence="3 4">AM37-3BH</strain>
    </source>
</reference>
<dbReference type="CDD" id="cd01292">
    <property type="entry name" value="metallo-dependent_hydrolases"/>
    <property type="match status" value="1"/>
</dbReference>
<dbReference type="Pfam" id="PF04909">
    <property type="entry name" value="Amidohydro_2"/>
    <property type="match status" value="1"/>
</dbReference>
<dbReference type="AlphaFoldDB" id="A0A413YQ86"/>
<dbReference type="InterPro" id="IPR032465">
    <property type="entry name" value="ACMSD"/>
</dbReference>
<organism evidence="3 4">
    <name type="scientific">Lachnospira eligens</name>
    <dbReference type="NCBI Taxonomy" id="39485"/>
    <lineage>
        <taxon>Bacteria</taxon>
        <taxon>Bacillati</taxon>
        <taxon>Bacillota</taxon>
        <taxon>Clostridia</taxon>
        <taxon>Lachnospirales</taxon>
        <taxon>Lachnospiraceae</taxon>
        <taxon>Lachnospira</taxon>
    </lineage>
</organism>